<keyword evidence="4" id="KW-1185">Reference proteome</keyword>
<feature type="domain" description="DUF4034" evidence="2">
    <location>
        <begin position="39"/>
        <end position="171"/>
    </location>
</feature>
<protein>
    <recommendedName>
        <fullName evidence="2">DUF4034 domain-containing protein</fullName>
    </recommendedName>
</protein>
<gene>
    <name evidence="3" type="ORF">DSM104443_02455</name>
</gene>
<feature type="chain" id="PRO_5026745101" description="DUF4034 domain-containing protein" evidence="1">
    <location>
        <begin position="20"/>
        <end position="392"/>
    </location>
</feature>
<name>A0A6M4GVS5_9PROT</name>
<dbReference type="InterPro" id="IPR006597">
    <property type="entry name" value="Sel1-like"/>
</dbReference>
<dbReference type="Gene3D" id="1.25.40.10">
    <property type="entry name" value="Tetratricopeptide repeat domain"/>
    <property type="match status" value="1"/>
</dbReference>
<dbReference type="Pfam" id="PF13226">
    <property type="entry name" value="DUF4034"/>
    <property type="match status" value="1"/>
</dbReference>
<dbReference type="SMART" id="SM00671">
    <property type="entry name" value="SEL1"/>
    <property type="match status" value="1"/>
</dbReference>
<proteinExistence type="predicted"/>
<organism evidence="3 4">
    <name type="scientific">Usitatibacter rugosus</name>
    <dbReference type="NCBI Taxonomy" id="2732067"/>
    <lineage>
        <taxon>Bacteria</taxon>
        <taxon>Pseudomonadati</taxon>
        <taxon>Pseudomonadota</taxon>
        <taxon>Betaproteobacteria</taxon>
        <taxon>Nitrosomonadales</taxon>
        <taxon>Usitatibacteraceae</taxon>
        <taxon>Usitatibacter</taxon>
    </lineage>
</organism>
<accession>A0A6M4GVS5</accession>
<feature type="signal peptide" evidence="1">
    <location>
        <begin position="1"/>
        <end position="19"/>
    </location>
</feature>
<evidence type="ECO:0000313" key="3">
    <source>
        <dbReference type="EMBL" id="QJR11380.1"/>
    </source>
</evidence>
<dbReference type="AlphaFoldDB" id="A0A6M4GVS5"/>
<dbReference type="InterPro" id="IPR025115">
    <property type="entry name" value="DUF4034"/>
</dbReference>
<dbReference type="InterPro" id="IPR011990">
    <property type="entry name" value="TPR-like_helical_dom_sf"/>
</dbReference>
<dbReference type="SUPFAM" id="SSF81901">
    <property type="entry name" value="HCP-like"/>
    <property type="match status" value="1"/>
</dbReference>
<dbReference type="Proteomes" id="UP000501534">
    <property type="component" value="Chromosome"/>
</dbReference>
<dbReference type="RefSeq" id="WP_171092681.1">
    <property type="nucleotide sequence ID" value="NZ_CP053069.1"/>
</dbReference>
<sequence>MKPGVVAVALGLAAANAFAYAPCDSPAKYTAMNDSLQPWRNALTEKRFDDLERHFSGVVKSVEAGTLSDAEGSTLFSVFAVASPARDPLHREWIQRYPKSEAAYLAAAAYYLRLAFAARGDKFSDETSDEQFDAMGESMIKANELLDEAMRLSKRPTMAISQRMRITTATGNSVRTAQHYRKAIKDYPETLQVRYRYISASNPKWGGSIPQLMAIVDDAKGMSESDQRYVKYMVQNEVASSLETVNDDKRAVEVYEKTFLLCPGLEGALDSAIRLREKNKEYAAMLPLAEEFIKRFPARGRGYVSRGWSLYYTGKIKESFADYEKAAELGYGRGFSGLAWYYETGTVVAKDPKRAAELYLAAAAQGVPGTKERAAAVREKAKAGASPVPAKP</sequence>
<evidence type="ECO:0000259" key="2">
    <source>
        <dbReference type="Pfam" id="PF13226"/>
    </source>
</evidence>
<evidence type="ECO:0000256" key="1">
    <source>
        <dbReference type="SAM" id="SignalP"/>
    </source>
</evidence>
<keyword evidence="1" id="KW-0732">Signal</keyword>
<dbReference type="KEGG" id="uru:DSM104443_02455"/>
<evidence type="ECO:0000313" key="4">
    <source>
        <dbReference type="Proteomes" id="UP000501534"/>
    </source>
</evidence>
<dbReference type="EMBL" id="CP053069">
    <property type="protein sequence ID" value="QJR11380.1"/>
    <property type="molecule type" value="Genomic_DNA"/>
</dbReference>
<reference evidence="3 4" key="1">
    <citation type="submission" date="2020-04" db="EMBL/GenBank/DDBJ databases">
        <title>Usitatibacter rugosus gen. nov., sp. nov. and Usitatibacter palustris sp. nov., novel members of Usitatibacteraceae fam. nov. within the order Nitrosomonadales isolated from soil.</title>
        <authorList>
            <person name="Huber K.J."/>
            <person name="Neumann-Schaal M."/>
            <person name="Geppert A."/>
            <person name="Luckner M."/>
            <person name="Wanner G."/>
            <person name="Overmann J."/>
        </authorList>
    </citation>
    <scope>NUCLEOTIDE SEQUENCE [LARGE SCALE GENOMIC DNA]</scope>
    <source>
        <strain evidence="3 4">0125_3</strain>
    </source>
</reference>